<comment type="catalytic activity">
    <reaction evidence="9">
        <text>2-dehydro-3-deoxy-D-gluconate + ATP = 2-dehydro-3-deoxy-6-phospho-D-gluconate + ADP + H(+)</text>
        <dbReference type="Rhea" id="RHEA:14797"/>
        <dbReference type="ChEBI" id="CHEBI:15378"/>
        <dbReference type="ChEBI" id="CHEBI:30616"/>
        <dbReference type="ChEBI" id="CHEBI:57569"/>
        <dbReference type="ChEBI" id="CHEBI:57990"/>
        <dbReference type="ChEBI" id="CHEBI:456216"/>
        <dbReference type="EC" id="2.7.1.45"/>
    </reaction>
</comment>
<dbReference type="GO" id="GO:0006974">
    <property type="term" value="P:DNA damage response"/>
    <property type="evidence" value="ECO:0007669"/>
    <property type="project" value="TreeGrafter"/>
</dbReference>
<evidence type="ECO:0000313" key="16">
    <source>
        <dbReference type="EMBL" id="KEI69317.1"/>
    </source>
</evidence>
<evidence type="ECO:0000256" key="6">
    <source>
        <dbReference type="ARBA" id="ARBA00023277"/>
    </source>
</evidence>
<dbReference type="EC" id="2.7.1.45" evidence="11"/>
<evidence type="ECO:0000256" key="5">
    <source>
        <dbReference type="ARBA" id="ARBA00022840"/>
    </source>
</evidence>
<evidence type="ECO:0000256" key="13">
    <source>
        <dbReference type="ARBA" id="ARBA00075711"/>
    </source>
</evidence>
<dbReference type="InterPro" id="IPR029056">
    <property type="entry name" value="Ribokinase-like"/>
</dbReference>
<keyword evidence="6" id="KW-0119">Carbohydrate metabolism</keyword>
<sequence length="307" mass="34403">MEWQHIGFIGEAMLELSNVQDSYQVCVAGDTYNTAIYLRRLINDKTGISYITGLGIDRQSEKIKSSLIDEGIDTQGVTVIPEKQPGLYMIDTTPEGERSFSYWRENSAARYWLETQDTERVLEWLKRMDAIYLSGISIAILPNTSRKRLLAILEDLQSDGKAIIFDNNYRPALWKSESIAKQWYDRILKLTDIALLTVDDDQALYKEMNDKVIIERCRQQGVREIVLKRGADNCLVALSGEEPLTIPAVKVNQVVDTTAAGDSFAAGYLAARMNGNNPEVAARAGHSLASVVIQHRGAIINKQLMSE</sequence>
<dbReference type="FunFam" id="3.40.1190.20:FF:000011">
    <property type="entry name" value="2-dehydro-3-deoxygluconokinase, putative"/>
    <property type="match status" value="1"/>
</dbReference>
<evidence type="ECO:0000256" key="14">
    <source>
        <dbReference type="ARBA" id="ARBA00080545"/>
    </source>
</evidence>
<comment type="function">
    <text evidence="10">Catalyzes the phosphorylation of 2-keto-3-deoxygluconate (KDG) to produce 2-keto-3-deoxy-6-phosphogluconate (KDPG).</text>
</comment>
<dbReference type="Pfam" id="PF00294">
    <property type="entry name" value="PfkB"/>
    <property type="match status" value="1"/>
</dbReference>
<dbReference type="GO" id="GO:0005524">
    <property type="term" value="F:ATP binding"/>
    <property type="evidence" value="ECO:0007669"/>
    <property type="project" value="UniProtKB-KW"/>
</dbReference>
<keyword evidence="2" id="KW-0808">Transferase</keyword>
<evidence type="ECO:0000313" key="17">
    <source>
        <dbReference type="Proteomes" id="UP000027997"/>
    </source>
</evidence>
<dbReference type="AlphaFoldDB" id="A0A081K591"/>
<dbReference type="GO" id="GO:0019698">
    <property type="term" value="P:D-galacturonate catabolic process"/>
    <property type="evidence" value="ECO:0007669"/>
    <property type="project" value="TreeGrafter"/>
</dbReference>
<feature type="domain" description="Carbohydrate kinase PfkB" evidence="15">
    <location>
        <begin position="19"/>
        <end position="300"/>
    </location>
</feature>
<evidence type="ECO:0000256" key="9">
    <source>
        <dbReference type="ARBA" id="ARBA00050729"/>
    </source>
</evidence>
<dbReference type="InterPro" id="IPR002173">
    <property type="entry name" value="Carboh/pur_kinase_PfkB_CS"/>
</dbReference>
<evidence type="ECO:0000256" key="10">
    <source>
        <dbReference type="ARBA" id="ARBA00054997"/>
    </source>
</evidence>
<organism evidence="16 17">
    <name type="scientific">Endozoicomonas elysicola</name>
    <dbReference type="NCBI Taxonomy" id="305900"/>
    <lineage>
        <taxon>Bacteria</taxon>
        <taxon>Pseudomonadati</taxon>
        <taxon>Pseudomonadota</taxon>
        <taxon>Gammaproteobacteria</taxon>
        <taxon>Oceanospirillales</taxon>
        <taxon>Endozoicomonadaceae</taxon>
        <taxon>Endozoicomonas</taxon>
    </lineage>
</organism>
<comment type="similarity">
    <text evidence="1">Belongs to the carbohydrate kinase PfkB family.</text>
</comment>
<gene>
    <name evidence="16" type="ORF">GV64_24530</name>
</gene>
<keyword evidence="17" id="KW-1185">Reference proteome</keyword>
<evidence type="ECO:0000256" key="7">
    <source>
        <dbReference type="ARBA" id="ARBA00043951"/>
    </source>
</evidence>
<dbReference type="GO" id="GO:0008673">
    <property type="term" value="F:2-dehydro-3-deoxygluconokinase activity"/>
    <property type="evidence" value="ECO:0007669"/>
    <property type="project" value="UniProtKB-EC"/>
</dbReference>
<comment type="pathway">
    <text evidence="7">Carbohydrate acid metabolism; 2-dehydro-3-deoxy-D-gluconate degradation; D-glyceraldehyde 3-phosphate and pyruvate from 2-dehydro-3-deoxy-D-gluconate: step 1/2.</text>
</comment>
<evidence type="ECO:0000256" key="3">
    <source>
        <dbReference type="ARBA" id="ARBA00022741"/>
    </source>
</evidence>
<dbReference type="STRING" id="305900.GV64_24530"/>
<accession>A0A081K591</accession>
<name>A0A081K591_9GAMM</name>
<dbReference type="PANTHER" id="PTHR43085">
    <property type="entry name" value="HEXOKINASE FAMILY MEMBER"/>
    <property type="match status" value="1"/>
</dbReference>
<dbReference type="PROSITE" id="PS00584">
    <property type="entry name" value="PFKB_KINASES_2"/>
    <property type="match status" value="1"/>
</dbReference>
<comment type="caution">
    <text evidence="16">The sequence shown here is derived from an EMBL/GenBank/DDBJ whole genome shotgun (WGS) entry which is preliminary data.</text>
</comment>
<evidence type="ECO:0000256" key="4">
    <source>
        <dbReference type="ARBA" id="ARBA00022777"/>
    </source>
</evidence>
<keyword evidence="4" id="KW-0418">Kinase</keyword>
<dbReference type="Gene3D" id="3.40.1190.20">
    <property type="match status" value="1"/>
</dbReference>
<evidence type="ECO:0000256" key="12">
    <source>
        <dbReference type="ARBA" id="ARBA00067931"/>
    </source>
</evidence>
<dbReference type="CDD" id="cd01166">
    <property type="entry name" value="KdgK"/>
    <property type="match status" value="1"/>
</dbReference>
<dbReference type="InterPro" id="IPR011611">
    <property type="entry name" value="PfkB_dom"/>
</dbReference>
<dbReference type="Proteomes" id="UP000027997">
    <property type="component" value="Unassembled WGS sequence"/>
</dbReference>
<dbReference type="InterPro" id="IPR050306">
    <property type="entry name" value="PfkB_Carbo_kinase"/>
</dbReference>
<dbReference type="SUPFAM" id="SSF53613">
    <property type="entry name" value="Ribokinase-like"/>
    <property type="match status" value="1"/>
</dbReference>
<evidence type="ECO:0000256" key="1">
    <source>
        <dbReference type="ARBA" id="ARBA00010688"/>
    </source>
</evidence>
<keyword evidence="5" id="KW-0067">ATP-binding</keyword>
<evidence type="ECO:0000259" key="15">
    <source>
        <dbReference type="Pfam" id="PF00294"/>
    </source>
</evidence>
<dbReference type="eggNOG" id="COG0524">
    <property type="taxonomic scope" value="Bacteria"/>
</dbReference>
<reference evidence="16 17" key="1">
    <citation type="submission" date="2014-06" db="EMBL/GenBank/DDBJ databases">
        <title>Whole Genome Sequences of Three Symbiotic Endozoicomonas Bacteria.</title>
        <authorList>
            <person name="Neave M.J."/>
            <person name="Apprill A."/>
            <person name="Voolstra C.R."/>
        </authorList>
    </citation>
    <scope>NUCLEOTIDE SEQUENCE [LARGE SCALE GENOMIC DNA]</scope>
    <source>
        <strain evidence="16 17">DSM 22380</strain>
    </source>
</reference>
<evidence type="ECO:0000256" key="11">
    <source>
        <dbReference type="ARBA" id="ARBA00066369"/>
    </source>
</evidence>
<dbReference type="PANTHER" id="PTHR43085:SF15">
    <property type="entry name" value="2-DEHYDRO-3-DEOXYGLUCONOKINASE"/>
    <property type="match status" value="1"/>
</dbReference>
<evidence type="ECO:0000256" key="8">
    <source>
        <dbReference type="ARBA" id="ARBA00044254"/>
    </source>
</evidence>
<proteinExistence type="inferred from homology"/>
<dbReference type="GO" id="GO:0042840">
    <property type="term" value="P:D-glucuronate catabolic process"/>
    <property type="evidence" value="ECO:0007669"/>
    <property type="project" value="TreeGrafter"/>
</dbReference>
<protein>
    <recommendedName>
        <fullName evidence="12">2-dehydro-3-deoxygluconokinase</fullName>
        <ecNumber evidence="11">2.7.1.45</ecNumber>
    </recommendedName>
    <alternativeName>
        <fullName evidence="13">2-keto-3-deoxygluconokinase</fullName>
    </alternativeName>
    <alternativeName>
        <fullName evidence="14">3-deoxy-2-oxo-D-gluconate kinase</fullName>
    </alternativeName>
    <alternativeName>
        <fullName evidence="8">KDG kinase</fullName>
    </alternativeName>
</protein>
<evidence type="ECO:0000256" key="2">
    <source>
        <dbReference type="ARBA" id="ARBA00022679"/>
    </source>
</evidence>
<dbReference type="GO" id="GO:0005829">
    <property type="term" value="C:cytosol"/>
    <property type="evidence" value="ECO:0007669"/>
    <property type="project" value="TreeGrafter"/>
</dbReference>
<keyword evidence="3" id="KW-0547">Nucleotide-binding</keyword>
<dbReference type="EMBL" id="JOJP01000002">
    <property type="protein sequence ID" value="KEI69317.1"/>
    <property type="molecule type" value="Genomic_DNA"/>
</dbReference>